<dbReference type="AlphaFoldDB" id="A0A5E4MLV8"/>
<dbReference type="EMBL" id="CABPRJ010000965">
    <property type="protein sequence ID" value="VVC33222.1"/>
    <property type="molecule type" value="Genomic_DNA"/>
</dbReference>
<keyword evidence="3" id="KW-1185">Reference proteome</keyword>
<reference evidence="2 3" key="1">
    <citation type="submission" date="2019-08" db="EMBL/GenBank/DDBJ databases">
        <authorList>
            <person name="Alioto T."/>
            <person name="Alioto T."/>
            <person name="Gomez Garrido J."/>
        </authorList>
    </citation>
    <scope>NUCLEOTIDE SEQUENCE [LARGE SCALE GENOMIC DNA]</scope>
</reference>
<feature type="region of interest" description="Disordered" evidence="1">
    <location>
        <begin position="42"/>
        <end position="61"/>
    </location>
</feature>
<accession>A0A5E4MLV8</accession>
<evidence type="ECO:0000256" key="1">
    <source>
        <dbReference type="SAM" id="MobiDB-lite"/>
    </source>
</evidence>
<evidence type="ECO:0000313" key="2">
    <source>
        <dbReference type="EMBL" id="VVC33222.1"/>
    </source>
</evidence>
<gene>
    <name evidence="2" type="ORF">CINCED_3A004299</name>
</gene>
<sequence length="217" mass="22967">MSEPLERGHRADLDRDHIAGLSVGCLPVRSTTAGCVDIEPTNGVKLPDGTSPEASFGRLSNDHSERDCISTAEGSNYATKAKMTNTCKLLLAAAILVASAAAYPSKPSFLGCSSSDDCGVDECCVLGMVRYSVPVCKPLADTGELCRPVIDNYNQLPQNVTVSYPDGSTADVFVHMVACPCVAGLECTDDMTCSGLDGPGRPMLREDYTDVDEINHL</sequence>
<organism evidence="2 3">
    <name type="scientific">Cinara cedri</name>
    <dbReference type="NCBI Taxonomy" id="506608"/>
    <lineage>
        <taxon>Eukaryota</taxon>
        <taxon>Metazoa</taxon>
        <taxon>Ecdysozoa</taxon>
        <taxon>Arthropoda</taxon>
        <taxon>Hexapoda</taxon>
        <taxon>Insecta</taxon>
        <taxon>Pterygota</taxon>
        <taxon>Neoptera</taxon>
        <taxon>Paraneoptera</taxon>
        <taxon>Hemiptera</taxon>
        <taxon>Sternorrhyncha</taxon>
        <taxon>Aphidomorpha</taxon>
        <taxon>Aphidoidea</taxon>
        <taxon>Aphididae</taxon>
        <taxon>Lachninae</taxon>
        <taxon>Cinara</taxon>
    </lineage>
</organism>
<dbReference type="OrthoDB" id="6408184at2759"/>
<dbReference type="Gene3D" id="2.10.80.10">
    <property type="entry name" value="Lipase, subunit A"/>
    <property type="match status" value="1"/>
</dbReference>
<dbReference type="Proteomes" id="UP000325440">
    <property type="component" value="Unassembled WGS sequence"/>
</dbReference>
<evidence type="ECO:0000313" key="3">
    <source>
        <dbReference type="Proteomes" id="UP000325440"/>
    </source>
</evidence>
<protein>
    <submittedName>
        <fullName evidence="2">Prokineticin domain</fullName>
    </submittedName>
</protein>
<proteinExistence type="predicted"/>
<name>A0A5E4MLV8_9HEMI</name>